<accession>A0A952AH76</accession>
<evidence type="ECO:0000313" key="3">
    <source>
        <dbReference type="Proteomes" id="UP000781173"/>
    </source>
</evidence>
<name>A0A952AH76_9BACT</name>
<proteinExistence type="predicted"/>
<dbReference type="Proteomes" id="UP000781173">
    <property type="component" value="Unassembled WGS sequence"/>
</dbReference>
<dbReference type="EMBL" id="JACFOF010000001">
    <property type="protein sequence ID" value="MBW7953181.1"/>
    <property type="molecule type" value="Genomic_DNA"/>
</dbReference>
<keyword evidence="1" id="KW-1133">Transmembrane helix</keyword>
<gene>
    <name evidence="2" type="ORF">H3C67_00120</name>
</gene>
<feature type="transmembrane region" description="Helical" evidence="1">
    <location>
        <begin position="45"/>
        <end position="65"/>
    </location>
</feature>
<reference evidence="2" key="1">
    <citation type="journal article" date="2022" name="ISME J.">
        <title>A general approach to explore prokaryotic protein glycosylation reveals the unique surface layer modulation of an anammox bacterium.</title>
        <authorList>
            <person name="Pabst M."/>
            <person name="Grouzdev D.S."/>
            <person name="Lawson C.E."/>
            <person name="Kleikamp H.B.C."/>
            <person name="de Ram C."/>
            <person name="Louwen R."/>
            <person name="Lin Y.M."/>
            <person name="Lucker S."/>
            <person name="van Loosdrecht M.C.M."/>
            <person name="Laureni M."/>
        </authorList>
    </citation>
    <scope>NUCLEOTIDE SEQUENCE</scope>
    <source>
        <strain evidence="2">BROCD043</strain>
    </source>
</reference>
<sequence>MTANESEQNSINSSNSELQTEFVEISFDEDASRIDWAETWKSVRFYALPLISFLLFLLIVVGTVLPNISAVFYKIDEINILREKDTKLSQRLTRLANLAAQQAQRDVLLAKINEIVPTSQSQVVTFRQRVIDTAANQSVKLDSAVLGEVLIEQDSDNTESIAPGLFLVRIPSEFTLSGQIDGFRRFLSSLYLGEDFFVVNELNLRRLETEEGFESWSAQMNLVKYQFFTSDTFDPIQAYNSVSEQVIPSKVVVDFLQNRFLGGVSEVESSDEITETNQ</sequence>
<keyword evidence="1" id="KW-0472">Membrane</keyword>
<evidence type="ECO:0000313" key="2">
    <source>
        <dbReference type="EMBL" id="MBW7953181.1"/>
    </source>
</evidence>
<evidence type="ECO:0000256" key="1">
    <source>
        <dbReference type="SAM" id="Phobius"/>
    </source>
</evidence>
<dbReference type="AlphaFoldDB" id="A0A952AH76"/>
<organism evidence="2 3">
    <name type="scientific">Candidatus Dojkabacteria bacterium</name>
    <dbReference type="NCBI Taxonomy" id="2099670"/>
    <lineage>
        <taxon>Bacteria</taxon>
        <taxon>Candidatus Dojkabacteria</taxon>
    </lineage>
</organism>
<comment type="caution">
    <text evidence="2">The sequence shown here is derived from an EMBL/GenBank/DDBJ whole genome shotgun (WGS) entry which is preliminary data.</text>
</comment>
<keyword evidence="1" id="KW-0812">Transmembrane</keyword>
<protein>
    <submittedName>
        <fullName evidence="2">Uncharacterized protein</fullName>
    </submittedName>
</protein>